<feature type="region of interest" description="Disordered" evidence="2">
    <location>
        <begin position="352"/>
        <end position="392"/>
    </location>
</feature>
<feature type="region of interest" description="Disordered" evidence="2">
    <location>
        <begin position="750"/>
        <end position="776"/>
    </location>
</feature>
<feature type="region of interest" description="Disordered" evidence="2">
    <location>
        <begin position="1702"/>
        <end position="1734"/>
    </location>
</feature>
<feature type="compositionally biased region" description="Low complexity" evidence="2">
    <location>
        <begin position="832"/>
        <end position="841"/>
    </location>
</feature>
<feature type="compositionally biased region" description="Basic and acidic residues" evidence="2">
    <location>
        <begin position="361"/>
        <end position="370"/>
    </location>
</feature>
<feature type="compositionally biased region" description="Basic and acidic residues" evidence="2">
    <location>
        <begin position="590"/>
        <end position="607"/>
    </location>
</feature>
<dbReference type="CDD" id="cd00067">
    <property type="entry name" value="GAL4"/>
    <property type="match status" value="1"/>
</dbReference>
<dbReference type="PANTHER" id="PTHR47657">
    <property type="entry name" value="STEROL REGULATORY ELEMENT-BINDING PROTEIN ECM22"/>
    <property type="match status" value="1"/>
</dbReference>
<feature type="region of interest" description="Disordered" evidence="2">
    <location>
        <begin position="502"/>
        <end position="522"/>
    </location>
</feature>
<protein>
    <submittedName>
        <fullName evidence="4">C6 transcription factor</fullName>
    </submittedName>
</protein>
<feature type="domain" description="Zn(2)-C6 fungal-type" evidence="3">
    <location>
        <begin position="1146"/>
        <end position="1176"/>
    </location>
</feature>
<feature type="compositionally biased region" description="Pro residues" evidence="2">
    <location>
        <begin position="464"/>
        <end position="474"/>
    </location>
</feature>
<proteinExistence type="predicted"/>
<dbReference type="SUPFAM" id="SSF57701">
    <property type="entry name" value="Zn2/Cys6 DNA-binding domain"/>
    <property type="match status" value="1"/>
</dbReference>
<dbReference type="GO" id="GO:0008270">
    <property type="term" value="F:zinc ion binding"/>
    <property type="evidence" value="ECO:0007669"/>
    <property type="project" value="InterPro"/>
</dbReference>
<gene>
    <name evidence="4" type="ORF">PCL_03920</name>
</gene>
<dbReference type="Pfam" id="PF00172">
    <property type="entry name" value="Zn_clus"/>
    <property type="match status" value="1"/>
</dbReference>
<comment type="caution">
    <text evidence="4">The sequence shown here is derived from an EMBL/GenBank/DDBJ whole genome shotgun (WGS) entry which is preliminary data.</text>
</comment>
<dbReference type="GO" id="GO:0000981">
    <property type="term" value="F:DNA-binding transcription factor activity, RNA polymerase II-specific"/>
    <property type="evidence" value="ECO:0007669"/>
    <property type="project" value="InterPro"/>
</dbReference>
<evidence type="ECO:0000256" key="2">
    <source>
        <dbReference type="SAM" id="MobiDB-lite"/>
    </source>
</evidence>
<organism evidence="4 5">
    <name type="scientific">Purpureocillium lilacinum</name>
    <name type="common">Paecilomyces lilacinus</name>
    <dbReference type="NCBI Taxonomy" id="33203"/>
    <lineage>
        <taxon>Eukaryota</taxon>
        <taxon>Fungi</taxon>
        <taxon>Dikarya</taxon>
        <taxon>Ascomycota</taxon>
        <taxon>Pezizomycotina</taxon>
        <taxon>Sordariomycetes</taxon>
        <taxon>Hypocreomycetidae</taxon>
        <taxon>Hypocreales</taxon>
        <taxon>Ophiocordycipitaceae</taxon>
        <taxon>Purpureocillium</taxon>
    </lineage>
</organism>
<feature type="region of interest" description="Disordered" evidence="2">
    <location>
        <begin position="961"/>
        <end position="995"/>
    </location>
</feature>
<dbReference type="SMART" id="SM00066">
    <property type="entry name" value="GAL4"/>
    <property type="match status" value="1"/>
</dbReference>
<feature type="region of interest" description="Disordered" evidence="2">
    <location>
        <begin position="832"/>
        <end position="881"/>
    </location>
</feature>
<dbReference type="InterPro" id="IPR052400">
    <property type="entry name" value="Zn2-C6_fungal_TF"/>
</dbReference>
<feature type="compositionally biased region" description="Pro residues" evidence="2">
    <location>
        <begin position="507"/>
        <end position="518"/>
    </location>
</feature>
<feature type="compositionally biased region" description="Low complexity" evidence="2">
    <location>
        <begin position="751"/>
        <end position="776"/>
    </location>
</feature>
<dbReference type="PROSITE" id="PS00463">
    <property type="entry name" value="ZN2_CY6_FUNGAL_1"/>
    <property type="match status" value="1"/>
</dbReference>
<feature type="region of interest" description="Disordered" evidence="2">
    <location>
        <begin position="462"/>
        <end position="485"/>
    </location>
</feature>
<dbReference type="PROSITE" id="PS50048">
    <property type="entry name" value="ZN2_CY6_FUNGAL_2"/>
    <property type="match status" value="1"/>
</dbReference>
<feature type="region of interest" description="Disordered" evidence="2">
    <location>
        <begin position="1009"/>
        <end position="1032"/>
    </location>
</feature>
<name>A0A2U3EQE0_PURLI</name>
<feature type="region of interest" description="Disordered" evidence="2">
    <location>
        <begin position="586"/>
        <end position="717"/>
    </location>
</feature>
<dbReference type="InterPro" id="IPR001138">
    <property type="entry name" value="Zn2Cys6_DnaBD"/>
</dbReference>
<feature type="region of interest" description="Disordered" evidence="2">
    <location>
        <begin position="537"/>
        <end position="558"/>
    </location>
</feature>
<evidence type="ECO:0000256" key="1">
    <source>
        <dbReference type="ARBA" id="ARBA00023242"/>
    </source>
</evidence>
<dbReference type="PANTHER" id="PTHR47657:SF12">
    <property type="entry name" value="ZN(II)2CYS6 TRANSCRIPTION FACTOR (EUROFUNG)"/>
    <property type="match status" value="1"/>
</dbReference>
<feature type="region of interest" description="Disordered" evidence="2">
    <location>
        <begin position="1754"/>
        <end position="1811"/>
    </location>
</feature>
<feature type="region of interest" description="Disordered" evidence="2">
    <location>
        <begin position="1113"/>
        <end position="1145"/>
    </location>
</feature>
<dbReference type="InterPro" id="IPR036864">
    <property type="entry name" value="Zn2-C6_fun-type_DNA-bd_sf"/>
</dbReference>
<feature type="compositionally biased region" description="Low complexity" evidence="2">
    <location>
        <begin position="45"/>
        <end position="64"/>
    </location>
</feature>
<reference evidence="4 5" key="1">
    <citation type="journal article" date="2016" name="Front. Microbiol.">
        <title>Genome and transcriptome sequences reveal the specific parasitism of the nematophagous Purpureocillium lilacinum 36-1.</title>
        <authorList>
            <person name="Xie J."/>
            <person name="Li S."/>
            <person name="Mo C."/>
            <person name="Xiao X."/>
            <person name="Peng D."/>
            <person name="Wang G."/>
            <person name="Xiao Y."/>
        </authorList>
    </citation>
    <scope>NUCLEOTIDE SEQUENCE [LARGE SCALE GENOMIC DNA]</scope>
    <source>
        <strain evidence="4 5">36-1</strain>
    </source>
</reference>
<dbReference type="Gene3D" id="4.10.240.10">
    <property type="entry name" value="Zn(2)-C6 fungal-type DNA-binding domain"/>
    <property type="match status" value="1"/>
</dbReference>
<feature type="region of interest" description="Disordered" evidence="2">
    <location>
        <begin position="1057"/>
        <end position="1084"/>
    </location>
</feature>
<evidence type="ECO:0000313" key="4">
    <source>
        <dbReference type="EMBL" id="PWI76726.1"/>
    </source>
</evidence>
<keyword evidence="1" id="KW-0539">Nucleus</keyword>
<feature type="compositionally biased region" description="Basic and acidic residues" evidence="2">
    <location>
        <begin position="28"/>
        <end position="39"/>
    </location>
</feature>
<feature type="compositionally biased region" description="Low complexity" evidence="2">
    <location>
        <begin position="702"/>
        <end position="715"/>
    </location>
</feature>
<feature type="compositionally biased region" description="Low complexity" evidence="2">
    <location>
        <begin position="1709"/>
        <end position="1721"/>
    </location>
</feature>
<evidence type="ECO:0000313" key="5">
    <source>
        <dbReference type="Proteomes" id="UP000245956"/>
    </source>
</evidence>
<feature type="region of interest" description="Disordered" evidence="2">
    <location>
        <begin position="1"/>
        <end position="103"/>
    </location>
</feature>
<feature type="compositionally biased region" description="Low complexity" evidence="2">
    <location>
        <begin position="1776"/>
        <end position="1788"/>
    </location>
</feature>
<evidence type="ECO:0000259" key="3">
    <source>
        <dbReference type="PROSITE" id="PS50048"/>
    </source>
</evidence>
<feature type="compositionally biased region" description="Basic and acidic residues" evidence="2">
    <location>
        <begin position="643"/>
        <end position="654"/>
    </location>
</feature>
<dbReference type="Proteomes" id="UP000245956">
    <property type="component" value="Unassembled WGS sequence"/>
</dbReference>
<accession>A0A2U3EQE0</accession>
<feature type="compositionally biased region" description="Low complexity" evidence="2">
    <location>
        <begin position="626"/>
        <end position="639"/>
    </location>
</feature>
<sequence>MIGAEPEAEHARIGDAPVNSGSRNTSVRRTEHEKEHCEPEEAEACTRAGRGPAAPVAQAGQQGRNETHARPSIVVSQAKTMGRCKDDEKKAAANGAKAKSTTEQMRVTRDLFDSLAGPAHKSWRRAGKTVVTNVGLTKLPCGLATKRTSVMLWQRWRPLLIREWRPKLPQPSSRTGTFWYWPTPRGGSWVLDPPRDTAAQRARWNPGTGGAPAWLLGRRRSVLRGRGRLTAVSRFAIATGERDEDPIPAMRQRQRDESMTGVVDVVGRRPDDGAGQQTSAGVDYGSAAMQSIFARLPGSPAEVRRGNLQICDLARHSALGCRGTTGPLMEDGACWAARKPVSFGNVKVTVSQRSEAADQSQAERQRDRKPPSQSRRRGCSEGGAASGHDDNCLDDRARHAAVLYPRDDNNTASRSYVETGRYSHVSFRSRAGLTRRWRRGSGSVGVKLRLVGAKGSGRVVRFLPPHPRPPPPPAAQQHHSDSDSHHWASKVADLLFLPTASHAHICTPPPPPPPPPRAAPHLFSTSRAQHTLALHYGGASSQRSAGRPGLTRWKRWQGKPGQVRARACQVGQGRADGIAAAAVAVASHGRATEERGHEGRRRQPDRHGRQKLLSRRRLEPTSPHVSPRMRSGGRSPRQSAGASHRDPSIRLAREHHLRSVGSGSRANGAPALRLGAKREPSGTAFPVPARRASPPGSPQFSAAAGARGRAQADGRTQPDLAGPRLGCLSACLPACPAVWLCGEVALGSGSGRARPAPAPAQPAASQPASRQPALQAPRPKRLTVLWCAVRQRWVLPGPYGAAKYCRYMAMYSAAQWLGVFSVVNLTNGVPPARSPAGSRAPTHTHTHAHTHSLAPSLPRSRPDAQLNRHTLSPAGPPSPPSHVGLALGGQCCSVVCVYLTFCVPQPNLPSPPAHHPASSSNHTSVSTCSRTLALPNLTLALRKSSLTPVIRLTVSCVFSRSPQPPVSSPPRHHFSHHLADPSHPRATQRNATHPQRRLLQSRLVEKTLEGSPISFHSTTPTRRPPSPSFVTDDTPCPSGSCCNPLFATTTLAFRNQNKQTKRKTQHSKAFPDVLGGLDPKNQKTPNLDTTESPSAFHFTFCFFNSSILKMAGPGGGPPRRRFVPSSPDRPRIPLTSGDSHTKSRKGCETCKRRHIRCDESFPQCRNCTKHKIRCPYNDVQVPDAERSTTPDKPDLMWTPQIEAAIGEWQATGVFPFPSLGVYPAPMPHMYPVEDLRLIYHVASLYHQLASIDANNFTLWTRHIPTLLRIGATTPYVMHALLAFSAMHIAFLTDCPLVGSMAFEHRGIALSGLHEAINSFSRETSDAILAASLVLSWQATDWRSWTQLMQGTSTVIDAMDAWKHESLFGDFIAESSTFPTAPPSPAPDHRPSQPRDEDLAAYQRTLEQVQKVEAHLKRNKEETTQVQHLIGFLKGARKISPTLSIAGQYERLQPLRTWLFWMPVGYLQSYHGSPNSLVIIAHLYTVAILMERLFPEIGAAYFGSLSISPVEEIARRLMSYSVAGHHGADGTQQQTPLTLMEFPIDTVGEFRSRMGWVHPERTPSFPQFNPPNFPTLPPHTAAEQQQQQQQHYMPYGNVSFSYSTEEMPILNSASIPGQAQPPSVSPLMLSSPFPSQQYLGIPSPSYHGAYSPASSTFEGSVAYSDSEDYSSAFDLAGAASYDHGHQPAMFGEAHRSYGVGNHPSSSIMRPLTTPTATATTTPIYPPPEDPAAFAATLSGAPSPFLYPEQLGMLPLPESPVPSSSTPHFAAPRHHRQSASVSSGPHSASPLAQAPLVPPADASQGLKGKRRAN</sequence>
<dbReference type="EMBL" id="LCWV01000001">
    <property type="protein sequence ID" value="PWI76726.1"/>
    <property type="molecule type" value="Genomic_DNA"/>
</dbReference>